<evidence type="ECO:0000313" key="2">
    <source>
        <dbReference type="EMBL" id="QJE97924.1"/>
    </source>
</evidence>
<keyword evidence="3" id="KW-1185">Reference proteome</keyword>
<dbReference type="EMBL" id="CP051774">
    <property type="protein sequence ID" value="QJE97924.1"/>
    <property type="molecule type" value="Genomic_DNA"/>
</dbReference>
<dbReference type="Gene3D" id="2.130.10.10">
    <property type="entry name" value="YVTN repeat-like/Quinoprotein amine dehydrogenase"/>
    <property type="match status" value="1"/>
</dbReference>
<evidence type="ECO:0000256" key="1">
    <source>
        <dbReference type="SAM" id="SignalP"/>
    </source>
</evidence>
<feature type="chain" id="PRO_5032993000" evidence="1">
    <location>
        <begin position="24"/>
        <end position="323"/>
    </location>
</feature>
<dbReference type="RefSeq" id="WP_169456350.1">
    <property type="nucleotide sequence ID" value="NZ_CP051774.1"/>
</dbReference>
<reference evidence="2 3" key="1">
    <citation type="submission" date="2020-04" db="EMBL/GenBank/DDBJ databases">
        <title>Luteolibacter sp. G-1-1-1 isolated from soil.</title>
        <authorList>
            <person name="Dahal R.H."/>
        </authorList>
    </citation>
    <scope>NUCLEOTIDE SEQUENCE [LARGE SCALE GENOMIC DNA]</scope>
    <source>
        <strain evidence="2 3">G-1-1-1</strain>
    </source>
</reference>
<accession>A0A858RN51</accession>
<dbReference type="Proteomes" id="UP000501812">
    <property type="component" value="Chromosome"/>
</dbReference>
<proteinExistence type="predicted"/>
<organism evidence="2 3">
    <name type="scientific">Luteolibacter luteus</name>
    <dbReference type="NCBI Taxonomy" id="2728835"/>
    <lineage>
        <taxon>Bacteria</taxon>
        <taxon>Pseudomonadati</taxon>
        <taxon>Verrucomicrobiota</taxon>
        <taxon>Verrucomicrobiia</taxon>
        <taxon>Verrucomicrobiales</taxon>
        <taxon>Verrucomicrobiaceae</taxon>
        <taxon>Luteolibacter</taxon>
    </lineage>
</organism>
<feature type="signal peptide" evidence="1">
    <location>
        <begin position="1"/>
        <end position="23"/>
    </location>
</feature>
<keyword evidence="1" id="KW-0732">Signal</keyword>
<evidence type="ECO:0000313" key="3">
    <source>
        <dbReference type="Proteomes" id="UP000501812"/>
    </source>
</evidence>
<dbReference type="SUPFAM" id="SSF63829">
    <property type="entry name" value="Calcium-dependent phosphotriesterase"/>
    <property type="match status" value="1"/>
</dbReference>
<dbReference type="InterPro" id="IPR015943">
    <property type="entry name" value="WD40/YVTN_repeat-like_dom_sf"/>
</dbReference>
<gene>
    <name evidence="2" type="ORF">HHL09_19750</name>
</gene>
<dbReference type="KEGG" id="luo:HHL09_19750"/>
<sequence>MKRNLLSGVALAFSSFAALPLTAETDALSGKDLARHDFLYAGESKQRRAYLVKGGEVVWSYDDPAGKGEISDAVLLANGNLLIAHQYAVKLISPEKKVLWNLDAPEGTEIHTAMPIGSDHVIYVQNGNPAWVRVVNFKTGETKNEFQVPTGNPKGVHGQFRHGRLSSRGTLLLAHMDMGKVSEYDASGKELRSWSSDRPWGVAPLKNGNILVTERAAIRELTLDGKEVSVIRPSVDAPEFDLNSLQLAWRLSNGNTLVNNWFNEWSGEVDRTKPPVQAVEFTPDKKIVWVLRSWEKPDLGPSTTIQILDHAEPLENVGFGSIR</sequence>
<protein>
    <submittedName>
        <fullName evidence="2">Uncharacterized protein</fullName>
    </submittedName>
</protein>
<name>A0A858RN51_9BACT</name>
<dbReference type="AlphaFoldDB" id="A0A858RN51"/>